<keyword evidence="4" id="KW-1185">Reference proteome</keyword>
<sequence length="261" mass="27681">MNRPERRPTLVIAHGAWHRPASWAATCDALAERGYETRVPALPSAGYPAPTGSMYDDADVIRKAVTGIDGPVAVLAHSYGGIPATQGTAGAAGVSHLIYLTAYLLDEGESVFSFHGREAPSDTSGTFRLLRNPRVALYHDIADEPAARALDQLVKQSLRSFTDKVTSVAWRHIPSTYVLCEDDRAIPLALQERMAARATASRRIAGGHSPFLAAPRRFAAVIDEILRSASAAAARPPLPSAGCPAGTGLRTVGPVSSPRPD</sequence>
<accession>A0ABW1K8W0</accession>
<feature type="domain" description="AB hydrolase-1" evidence="2">
    <location>
        <begin position="10"/>
        <end position="221"/>
    </location>
</feature>
<evidence type="ECO:0000313" key="4">
    <source>
        <dbReference type="Proteomes" id="UP001596203"/>
    </source>
</evidence>
<dbReference type="Gene3D" id="3.40.50.1820">
    <property type="entry name" value="alpha/beta hydrolase"/>
    <property type="match status" value="1"/>
</dbReference>
<gene>
    <name evidence="3" type="ORF">ACFP2T_18785</name>
</gene>
<dbReference type="RefSeq" id="WP_377423441.1">
    <property type="nucleotide sequence ID" value="NZ_JBHSPR010000013.1"/>
</dbReference>
<reference evidence="4" key="1">
    <citation type="journal article" date="2019" name="Int. J. Syst. Evol. Microbiol.">
        <title>The Global Catalogue of Microorganisms (GCM) 10K type strain sequencing project: providing services to taxonomists for standard genome sequencing and annotation.</title>
        <authorList>
            <consortium name="The Broad Institute Genomics Platform"/>
            <consortium name="The Broad Institute Genome Sequencing Center for Infectious Disease"/>
            <person name="Wu L."/>
            <person name="Ma J."/>
        </authorList>
    </citation>
    <scope>NUCLEOTIDE SEQUENCE [LARGE SCALE GENOMIC DNA]</scope>
    <source>
        <strain evidence="4">ZS-35-S2</strain>
    </source>
</reference>
<comment type="caution">
    <text evidence="3">The sequence shown here is derived from an EMBL/GenBank/DDBJ whole genome shotgun (WGS) entry which is preliminary data.</text>
</comment>
<dbReference type="InterPro" id="IPR000073">
    <property type="entry name" value="AB_hydrolase_1"/>
</dbReference>
<protein>
    <submittedName>
        <fullName evidence="3">Alpha/beta hydrolase</fullName>
    </submittedName>
</protein>
<dbReference type="PANTHER" id="PTHR37017:SF11">
    <property type="entry name" value="ESTERASE_LIPASE_THIOESTERASE DOMAIN-CONTAINING PROTEIN"/>
    <property type="match status" value="1"/>
</dbReference>
<dbReference type="PANTHER" id="PTHR37017">
    <property type="entry name" value="AB HYDROLASE-1 DOMAIN-CONTAINING PROTEIN-RELATED"/>
    <property type="match status" value="1"/>
</dbReference>
<dbReference type="Pfam" id="PF12697">
    <property type="entry name" value="Abhydrolase_6"/>
    <property type="match status" value="1"/>
</dbReference>
<dbReference type="EMBL" id="JBHSPR010000013">
    <property type="protein sequence ID" value="MFC6018242.1"/>
    <property type="molecule type" value="Genomic_DNA"/>
</dbReference>
<evidence type="ECO:0000256" key="1">
    <source>
        <dbReference type="SAM" id="MobiDB-lite"/>
    </source>
</evidence>
<feature type="region of interest" description="Disordered" evidence="1">
    <location>
        <begin position="234"/>
        <end position="261"/>
    </location>
</feature>
<dbReference type="GO" id="GO:0016787">
    <property type="term" value="F:hydrolase activity"/>
    <property type="evidence" value="ECO:0007669"/>
    <property type="project" value="UniProtKB-KW"/>
</dbReference>
<dbReference type="InterPro" id="IPR029058">
    <property type="entry name" value="AB_hydrolase_fold"/>
</dbReference>
<proteinExistence type="predicted"/>
<organism evidence="3 4">
    <name type="scientific">Plantactinospora solaniradicis</name>
    <dbReference type="NCBI Taxonomy" id="1723736"/>
    <lineage>
        <taxon>Bacteria</taxon>
        <taxon>Bacillati</taxon>
        <taxon>Actinomycetota</taxon>
        <taxon>Actinomycetes</taxon>
        <taxon>Micromonosporales</taxon>
        <taxon>Micromonosporaceae</taxon>
        <taxon>Plantactinospora</taxon>
    </lineage>
</organism>
<dbReference type="SUPFAM" id="SSF53474">
    <property type="entry name" value="alpha/beta-Hydrolases"/>
    <property type="match status" value="1"/>
</dbReference>
<evidence type="ECO:0000313" key="3">
    <source>
        <dbReference type="EMBL" id="MFC6018242.1"/>
    </source>
</evidence>
<dbReference type="InterPro" id="IPR052897">
    <property type="entry name" value="Sec-Metab_Biosynth_Hydrolase"/>
</dbReference>
<evidence type="ECO:0000259" key="2">
    <source>
        <dbReference type="Pfam" id="PF12697"/>
    </source>
</evidence>
<keyword evidence="3" id="KW-0378">Hydrolase</keyword>
<dbReference type="Proteomes" id="UP001596203">
    <property type="component" value="Unassembled WGS sequence"/>
</dbReference>
<name>A0ABW1K8W0_9ACTN</name>